<dbReference type="GO" id="GO:0016168">
    <property type="term" value="F:chlorophyll binding"/>
    <property type="evidence" value="ECO:0007669"/>
    <property type="project" value="UniProtKB-KW"/>
</dbReference>
<keyword evidence="10" id="KW-0460">Magnesium</keyword>
<organism evidence="19 20">
    <name type="scientific">Solanum commersonii</name>
    <name type="common">Commerson's wild potato</name>
    <name type="synonym">Commerson's nightshade</name>
    <dbReference type="NCBI Taxonomy" id="4109"/>
    <lineage>
        <taxon>Eukaryota</taxon>
        <taxon>Viridiplantae</taxon>
        <taxon>Streptophyta</taxon>
        <taxon>Embryophyta</taxon>
        <taxon>Tracheophyta</taxon>
        <taxon>Spermatophyta</taxon>
        <taxon>Magnoliopsida</taxon>
        <taxon>eudicotyledons</taxon>
        <taxon>Gunneridae</taxon>
        <taxon>Pentapetalae</taxon>
        <taxon>asterids</taxon>
        <taxon>lamiids</taxon>
        <taxon>Solanales</taxon>
        <taxon>Solanaceae</taxon>
        <taxon>Solanoideae</taxon>
        <taxon>Solaneae</taxon>
        <taxon>Solanum</taxon>
    </lineage>
</organism>
<evidence type="ECO:0000256" key="2">
    <source>
        <dbReference type="ARBA" id="ARBA00008204"/>
    </source>
</evidence>
<evidence type="ECO:0000256" key="13">
    <source>
        <dbReference type="ARBA" id="ARBA00022990"/>
    </source>
</evidence>
<evidence type="ECO:0000256" key="1">
    <source>
        <dbReference type="ARBA" id="ARBA00004446"/>
    </source>
</evidence>
<dbReference type="GO" id="GO:0009523">
    <property type="term" value="C:photosystem II"/>
    <property type="evidence" value="ECO:0007669"/>
    <property type="project" value="UniProtKB-KW"/>
</dbReference>
<keyword evidence="20" id="KW-1185">Reference proteome</keyword>
<name>A0A9J5WLW1_SOLCO</name>
<keyword evidence="6" id="KW-0597">Phosphoprotein</keyword>
<comment type="subcellular location">
    <subcellularLocation>
        <location evidence="1">Plastid membrane</location>
        <topology evidence="1">Multi-pass membrane protein</topology>
    </subcellularLocation>
</comment>
<proteinExistence type="inferred from homology"/>
<dbReference type="InterPro" id="IPR036854">
    <property type="entry name" value="Photo_II_D1/D2_sf"/>
</dbReference>
<dbReference type="SUPFAM" id="SSF161077">
    <property type="entry name" value="Photosystem II antenna protein-like"/>
    <property type="match status" value="1"/>
</dbReference>
<comment type="similarity">
    <text evidence="2">Belongs to the reaction center PufL/M/PsbA/D family.</text>
</comment>
<evidence type="ECO:0000256" key="17">
    <source>
        <dbReference type="ARBA" id="ARBA00023136"/>
    </source>
</evidence>
<keyword evidence="4" id="KW-0148">Chlorophyll</keyword>
<dbReference type="AlphaFoldDB" id="A0A9J5WLW1"/>
<dbReference type="EMBL" id="JACXVP010000011">
    <property type="protein sequence ID" value="KAG5576172.1"/>
    <property type="molecule type" value="Genomic_DNA"/>
</dbReference>
<gene>
    <name evidence="19" type="ORF">H5410_056306</name>
</gene>
<evidence type="ECO:0000256" key="14">
    <source>
        <dbReference type="ARBA" id="ARBA00022991"/>
    </source>
</evidence>
<evidence type="ECO:0000256" key="12">
    <source>
        <dbReference type="ARBA" id="ARBA00022989"/>
    </source>
</evidence>
<keyword evidence="9" id="KW-0479">Metal-binding</keyword>
<keyword evidence="18" id="KW-0604">Photosystem II</keyword>
<keyword evidence="12" id="KW-1133">Transmembrane helix</keyword>
<evidence type="ECO:0000256" key="15">
    <source>
        <dbReference type="ARBA" id="ARBA00023002"/>
    </source>
</evidence>
<keyword evidence="7" id="KW-0934">Plastid</keyword>
<dbReference type="InterPro" id="IPR036001">
    <property type="entry name" value="PS_II_antenna-like_sf"/>
</dbReference>
<evidence type="ECO:0000256" key="9">
    <source>
        <dbReference type="ARBA" id="ARBA00022723"/>
    </source>
</evidence>
<evidence type="ECO:0000313" key="19">
    <source>
        <dbReference type="EMBL" id="KAG5576172.1"/>
    </source>
</evidence>
<accession>A0A9J5WLW1</accession>
<protein>
    <submittedName>
        <fullName evidence="19">Uncharacterized protein</fullName>
    </submittedName>
</protein>
<dbReference type="GO" id="GO:0009535">
    <property type="term" value="C:chloroplast thylakoid membrane"/>
    <property type="evidence" value="ECO:0007669"/>
    <property type="project" value="TreeGrafter"/>
</dbReference>
<evidence type="ECO:0000313" key="20">
    <source>
        <dbReference type="Proteomes" id="UP000824120"/>
    </source>
</evidence>
<dbReference type="InterPro" id="IPR055266">
    <property type="entry name" value="D1/D2"/>
</dbReference>
<keyword evidence="5" id="KW-0602">Photosynthesis</keyword>
<keyword evidence="14" id="KW-0157">Chromophore</keyword>
<evidence type="ECO:0000256" key="10">
    <source>
        <dbReference type="ARBA" id="ARBA00022842"/>
    </source>
</evidence>
<dbReference type="SUPFAM" id="SSF81483">
    <property type="entry name" value="Bacterial photosystem II reaction centre, L and M subunits"/>
    <property type="match status" value="1"/>
</dbReference>
<dbReference type="InterPro" id="IPR000484">
    <property type="entry name" value="Photo_RC_L/M"/>
</dbReference>
<dbReference type="PANTHER" id="PTHR33149:SF12">
    <property type="entry name" value="PHOTOSYSTEM II D2 PROTEIN"/>
    <property type="match status" value="1"/>
</dbReference>
<keyword evidence="16" id="KW-0408">Iron</keyword>
<keyword evidence="3" id="KW-0813">Transport</keyword>
<evidence type="ECO:0000256" key="16">
    <source>
        <dbReference type="ARBA" id="ARBA00023004"/>
    </source>
</evidence>
<dbReference type="Pfam" id="PF00124">
    <property type="entry name" value="Photo_RC"/>
    <property type="match status" value="1"/>
</dbReference>
<evidence type="ECO:0000256" key="11">
    <source>
        <dbReference type="ARBA" id="ARBA00022982"/>
    </source>
</evidence>
<evidence type="ECO:0000256" key="5">
    <source>
        <dbReference type="ARBA" id="ARBA00022531"/>
    </source>
</evidence>
<keyword evidence="13" id="KW-0007">Acetylation</keyword>
<keyword evidence="8" id="KW-0812">Transmembrane</keyword>
<sequence length="1072" mass="120976">MDRSPGFGSISGDNCPMKTRFRYGSARREPGSSHAWELTVSCSISLPMGFFSPFLHGTTCYRSPGVFSLARWSLPIHTGFHVPHATRSRRKLGVAFALPSKDMTLCIALPQPRFHGLERSHFAAATTNRFAFFSSATKMFQFARLSLAHGFSSRKVSTVSLSSFEPRPSLLRLCHPKDPTTERTEEWRAFPFRLFGLKNAGFKNESLPLLPPRLQPEADANAFHLLNRVLWEIVYQAARKGQLDPLPREISNEETTGEPTPTTGPCMRSILDRPTAHPTSSTLRPVFVSRYYHYRRTIRHPTRNRESQLQERALPTKLYPRAKWSMHEVVGCFFYSFPGAWAILDFAREVNHRTYGPTNWERINRFLFESDSSFPNADTTLRYASSPSVLVPLLPYLQSRKNGLNGNAIPPATPNERGDLVVLDARERRVVVPGPPDPTSESKVGSTLDLTRIAPSILPRRSLVADEHIELSTWVRALTARHNDTIIKWRSTEANSPSGVKPKYLTSISSPRKGGDPPHLPRRLPCYDFTPYKAGNEFTPYGDRRLLAIRPVRRVAAIQSEGGLLGLAHPRGIATLCPDHCSACVARGTRGMMTWRHPHLPPAYHRHALRVPNSAMATKHEGCASLRDLTNTYGRGGGGHALHVSAFKAPSLSRGFAACQATTTRVSNPIRSPSFCLTDARKRVGVNWGAWTFVALHGSFGLIGFMLRQFELARSAQLRPYNAIAFSSPIVVFFDFDFSTRSVVENTLFKDGDGANTFRAFNPTRRRNLFNVVGLALNLRAYDFVSREIRPKIPNLRLSTPKYSLKRRYWLGWRLKIDLMKTLYSPRRFYHVEMLFNGTLALGWCVTKKPEVLGFGGIYHALRDLRHLKNLFPSLALYFGVYDTGSGGEIVERFTRYNRRTCMVRFHLYTWWNRHILTKPFAWARPRLVWCGEAYLSYSLRALAVFGFIACCFLEASVLGLAWDPLKDLLGLGEVILEEKLCVLGSACSMVRASKGPNGLDLSRLKRHTTLARASFVALQEGLVQRRGFEKGIDRDFEPVLSMTLLIDMRQEIQCLNEVQITLIQSYILESA</sequence>
<evidence type="ECO:0000256" key="3">
    <source>
        <dbReference type="ARBA" id="ARBA00022448"/>
    </source>
</evidence>
<dbReference type="PANTHER" id="PTHR33149">
    <property type="entry name" value="PHOTOSYSTEM II PROTEIN D1"/>
    <property type="match status" value="1"/>
</dbReference>
<evidence type="ECO:0000256" key="4">
    <source>
        <dbReference type="ARBA" id="ARBA00022494"/>
    </source>
</evidence>
<dbReference type="GO" id="GO:0009772">
    <property type="term" value="P:photosynthetic electron transport in photosystem II"/>
    <property type="evidence" value="ECO:0007669"/>
    <property type="project" value="InterPro"/>
</dbReference>
<keyword evidence="17" id="KW-0472">Membrane</keyword>
<dbReference type="GO" id="GO:0016491">
    <property type="term" value="F:oxidoreductase activity"/>
    <property type="evidence" value="ECO:0007669"/>
    <property type="project" value="UniProtKB-KW"/>
</dbReference>
<dbReference type="GO" id="GO:0046872">
    <property type="term" value="F:metal ion binding"/>
    <property type="evidence" value="ECO:0007669"/>
    <property type="project" value="UniProtKB-KW"/>
</dbReference>
<keyword evidence="15" id="KW-0560">Oxidoreductase</keyword>
<evidence type="ECO:0000256" key="7">
    <source>
        <dbReference type="ARBA" id="ARBA00022640"/>
    </source>
</evidence>
<evidence type="ECO:0000256" key="18">
    <source>
        <dbReference type="ARBA" id="ARBA00023276"/>
    </source>
</evidence>
<comment type="caution">
    <text evidence="19">The sequence shown here is derived from an EMBL/GenBank/DDBJ whole genome shotgun (WGS) entry which is preliminary data.</text>
</comment>
<reference evidence="19 20" key="1">
    <citation type="submission" date="2020-09" db="EMBL/GenBank/DDBJ databases">
        <title>De no assembly of potato wild relative species, Solanum commersonii.</title>
        <authorList>
            <person name="Cho K."/>
        </authorList>
    </citation>
    <scope>NUCLEOTIDE SEQUENCE [LARGE SCALE GENOMIC DNA]</scope>
    <source>
        <strain evidence="19">LZ3.2</strain>
        <tissue evidence="19">Leaf</tissue>
    </source>
</reference>
<keyword evidence="11" id="KW-0249">Electron transport</keyword>
<evidence type="ECO:0000256" key="6">
    <source>
        <dbReference type="ARBA" id="ARBA00022553"/>
    </source>
</evidence>
<dbReference type="Proteomes" id="UP000824120">
    <property type="component" value="Chromosome 11"/>
</dbReference>
<evidence type="ECO:0000256" key="8">
    <source>
        <dbReference type="ARBA" id="ARBA00022692"/>
    </source>
</evidence>